<dbReference type="PANTHER" id="PTHR43701">
    <property type="entry name" value="MEMBRANE TRANSPORTER PROTEIN MJ0441-RELATED"/>
    <property type="match status" value="1"/>
</dbReference>
<feature type="transmembrane region" description="Helical" evidence="6">
    <location>
        <begin position="226"/>
        <end position="247"/>
    </location>
</feature>
<dbReference type="AlphaFoldDB" id="A0A3Q8CYA1"/>
<evidence type="ECO:0000256" key="2">
    <source>
        <dbReference type="ARBA" id="ARBA00009142"/>
    </source>
</evidence>
<keyword evidence="4 6" id="KW-1133">Transmembrane helix</keyword>
<gene>
    <name evidence="7" type="ORF">BSQ49_11495</name>
</gene>
<feature type="transmembrane region" description="Helical" evidence="6">
    <location>
        <begin position="97"/>
        <end position="115"/>
    </location>
</feature>
<evidence type="ECO:0000256" key="1">
    <source>
        <dbReference type="ARBA" id="ARBA00004141"/>
    </source>
</evidence>
<dbReference type="RefSeq" id="WP_141055861.1">
    <property type="nucleotide sequence ID" value="NZ_CP018176.1"/>
</dbReference>
<feature type="transmembrane region" description="Helical" evidence="6">
    <location>
        <begin position="196"/>
        <end position="214"/>
    </location>
</feature>
<keyword evidence="6" id="KW-1003">Cell membrane</keyword>
<organism evidence="7 8">
    <name type="scientific">Liquorilactobacillus hordei</name>
    <dbReference type="NCBI Taxonomy" id="468911"/>
    <lineage>
        <taxon>Bacteria</taxon>
        <taxon>Bacillati</taxon>
        <taxon>Bacillota</taxon>
        <taxon>Bacilli</taxon>
        <taxon>Lactobacillales</taxon>
        <taxon>Lactobacillaceae</taxon>
        <taxon>Liquorilactobacillus</taxon>
    </lineage>
</organism>
<feature type="transmembrane region" description="Helical" evidence="6">
    <location>
        <begin position="170"/>
        <end position="190"/>
    </location>
</feature>
<feature type="transmembrane region" description="Helical" evidence="6">
    <location>
        <begin position="135"/>
        <end position="163"/>
    </location>
</feature>
<accession>A0A3Q8CYA1</accession>
<name>A0A3Q8CYA1_9LACO</name>
<feature type="transmembrane region" description="Helical" evidence="6">
    <location>
        <begin position="6"/>
        <end position="31"/>
    </location>
</feature>
<evidence type="ECO:0000313" key="8">
    <source>
        <dbReference type="Proteomes" id="UP000314960"/>
    </source>
</evidence>
<dbReference type="Pfam" id="PF01925">
    <property type="entry name" value="TauE"/>
    <property type="match status" value="1"/>
</dbReference>
<dbReference type="PANTHER" id="PTHR43701:SF2">
    <property type="entry name" value="MEMBRANE TRANSPORTER PROTEIN YJNA-RELATED"/>
    <property type="match status" value="1"/>
</dbReference>
<evidence type="ECO:0000256" key="3">
    <source>
        <dbReference type="ARBA" id="ARBA00022692"/>
    </source>
</evidence>
<protein>
    <recommendedName>
        <fullName evidence="6">Probable membrane transporter protein</fullName>
    </recommendedName>
</protein>
<evidence type="ECO:0000256" key="6">
    <source>
        <dbReference type="RuleBase" id="RU363041"/>
    </source>
</evidence>
<keyword evidence="5 6" id="KW-0472">Membrane</keyword>
<comment type="similarity">
    <text evidence="2 6">Belongs to the 4-toluene sulfonate uptake permease (TSUP) (TC 2.A.102) family.</text>
</comment>
<feature type="transmembrane region" description="Helical" evidence="6">
    <location>
        <begin position="43"/>
        <end position="62"/>
    </location>
</feature>
<evidence type="ECO:0000256" key="4">
    <source>
        <dbReference type="ARBA" id="ARBA00022989"/>
    </source>
</evidence>
<comment type="subcellular location">
    <subcellularLocation>
        <location evidence="6">Cell membrane</location>
        <topology evidence="6">Multi-pass membrane protein</topology>
    </subcellularLocation>
    <subcellularLocation>
        <location evidence="1">Membrane</location>
        <topology evidence="1">Multi-pass membrane protein</topology>
    </subcellularLocation>
</comment>
<sequence>MYIILPVLGFLVGGIVISLGGGGAAFFLSILTGVGHLSASSAAATSLFVGLPALMVGSYSHWRTGNMCFHEGNQMLIAALPSTIIGSLVAKYIPETIYSWIIFIIFILLGVQMLLQSFHRNTPVKNKTHRSGMTYVFGILSGLMVGIAGLSGGGPLVAGLLLIGLTMQQAAATSSYVLVITSIVGLFLHATQGHTAWGMGAVLMIGALLGSAIAPRFLSRLNPQKVTLVLRPIMGLFLILMGLKLVIHL</sequence>
<dbReference type="Proteomes" id="UP000314960">
    <property type="component" value="Chromosome"/>
</dbReference>
<dbReference type="GO" id="GO:0005886">
    <property type="term" value="C:plasma membrane"/>
    <property type="evidence" value="ECO:0007669"/>
    <property type="project" value="UniProtKB-SubCell"/>
</dbReference>
<dbReference type="InterPro" id="IPR051598">
    <property type="entry name" value="TSUP/Inactive_protease-like"/>
</dbReference>
<keyword evidence="3 6" id="KW-0812">Transmembrane</keyword>
<dbReference type="InterPro" id="IPR002781">
    <property type="entry name" value="TM_pro_TauE-like"/>
</dbReference>
<reference evidence="7 8" key="1">
    <citation type="submission" date="2016-11" db="EMBL/GenBank/DDBJ databases">
        <title>Interaction between Lactobacillus species and yeast in water kefir.</title>
        <authorList>
            <person name="Behr J."/>
            <person name="Xu D."/>
            <person name="Vogel R.F."/>
        </authorList>
    </citation>
    <scope>NUCLEOTIDE SEQUENCE [LARGE SCALE GENOMIC DNA]</scope>
    <source>
        <strain evidence="7 8">TMW 1.1822</strain>
    </source>
</reference>
<evidence type="ECO:0000313" key="7">
    <source>
        <dbReference type="EMBL" id="AUJ30754.1"/>
    </source>
</evidence>
<evidence type="ECO:0000256" key="5">
    <source>
        <dbReference type="ARBA" id="ARBA00023136"/>
    </source>
</evidence>
<dbReference type="EMBL" id="CP018176">
    <property type="protein sequence ID" value="AUJ30754.1"/>
    <property type="molecule type" value="Genomic_DNA"/>
</dbReference>
<proteinExistence type="inferred from homology"/>
<dbReference type="KEGG" id="lhw:BSQ49_11495"/>